<dbReference type="STRING" id="1123071.SAMN02745181_0890"/>
<dbReference type="EMBL" id="FQYR01000002">
    <property type="protein sequence ID" value="SHI78848.1"/>
    <property type="molecule type" value="Genomic_DNA"/>
</dbReference>
<dbReference type="SUPFAM" id="SSF56300">
    <property type="entry name" value="Metallo-dependent phosphatases"/>
    <property type="match status" value="1"/>
</dbReference>
<evidence type="ECO:0000256" key="1">
    <source>
        <dbReference type="SAM" id="MobiDB-lite"/>
    </source>
</evidence>
<dbReference type="InterPro" id="IPR038607">
    <property type="entry name" value="PhoD-like_sf"/>
</dbReference>
<evidence type="ECO:0000313" key="3">
    <source>
        <dbReference type="Proteomes" id="UP000184510"/>
    </source>
</evidence>
<organism evidence="2 3">
    <name type="scientific">Rubritalea squalenifaciens DSM 18772</name>
    <dbReference type="NCBI Taxonomy" id="1123071"/>
    <lineage>
        <taxon>Bacteria</taxon>
        <taxon>Pseudomonadati</taxon>
        <taxon>Verrucomicrobiota</taxon>
        <taxon>Verrucomicrobiia</taxon>
        <taxon>Verrucomicrobiales</taxon>
        <taxon>Rubritaleaceae</taxon>
        <taxon>Rubritalea</taxon>
    </lineage>
</organism>
<keyword evidence="3" id="KW-1185">Reference proteome</keyword>
<reference evidence="2 3" key="1">
    <citation type="submission" date="2016-11" db="EMBL/GenBank/DDBJ databases">
        <authorList>
            <person name="Jaros S."/>
            <person name="Januszkiewicz K."/>
            <person name="Wedrychowicz H."/>
        </authorList>
    </citation>
    <scope>NUCLEOTIDE SEQUENCE [LARGE SCALE GENOMIC DNA]</scope>
    <source>
        <strain evidence="2 3">DSM 18772</strain>
    </source>
</reference>
<dbReference type="Proteomes" id="UP000184510">
    <property type="component" value="Unassembled WGS sequence"/>
</dbReference>
<accession>A0A1M6E0P6</accession>
<evidence type="ECO:0000313" key="2">
    <source>
        <dbReference type="EMBL" id="SHI78848.1"/>
    </source>
</evidence>
<name>A0A1M6E0P6_9BACT</name>
<dbReference type="InterPro" id="IPR029052">
    <property type="entry name" value="Metallo-depent_PP-like"/>
</dbReference>
<dbReference type="InParanoid" id="A0A1M6E0P6"/>
<dbReference type="RefSeq" id="WP_143158263.1">
    <property type="nucleotide sequence ID" value="NZ_FQYR01000002.1"/>
</dbReference>
<gene>
    <name evidence="2" type="ORF">SAMN02745181_0890</name>
</gene>
<dbReference type="Gene3D" id="3.60.21.70">
    <property type="entry name" value="PhoD-like phosphatase"/>
    <property type="match status" value="1"/>
</dbReference>
<protein>
    <submittedName>
        <fullName evidence="2">PhoD-like phosphatase</fullName>
    </submittedName>
</protein>
<dbReference type="OrthoDB" id="9761852at2"/>
<dbReference type="AlphaFoldDB" id="A0A1M6E0P6"/>
<proteinExistence type="predicted"/>
<feature type="region of interest" description="Disordered" evidence="1">
    <location>
        <begin position="600"/>
        <end position="619"/>
    </location>
</feature>
<feature type="region of interest" description="Disordered" evidence="1">
    <location>
        <begin position="755"/>
        <end position="778"/>
    </location>
</feature>
<sequence>MKRTLILFSTLVAGLQADEYKSALPENVDRPWASADMWTNPMEDWRLKDGRVFNTHSGGDRSVALLGVEVKAGKDFNASVKVSQVSEKIEGFGVVGLQLGRRGNFNDYRDTAVYGKGFDIGVTADGSLFIGKKFTETKKVNGALKDTTLAIDAKADGEFYQLTLVVKDAKGETLTSASRRVHGSWLEGGAALIAHGEKLLERPAEQAAPKAIAKNSQKRGGEFRFAFSDVQISGDSVKVHKDRTFGPVMWTQQTLTEEGNLRLVALMAPVGNGPRKVELHVDGKKVAEDEIDPKSRTVRFDTKVDTSKDHQYQVVYQQANGEEARYDGHVRKIPLKGTVKLAALSCNDSTGFPHNLLVDNVTAQKPDAITFLGDQIYEPIGGYGLVGARGDDRAVLSYLRKYYMHGWSWGGLLKDIPSVTIPDDHDVFHGNIWGDGARLADIKKYGFYGCQDFGGYKMDAEFVNVVHRTQTGNLPDGPKVKSNESGITDYFTSFVYAGIDFAVIADRQYKSPPRVLLPEAKIRNGWPQSDTWNPKTDGMNVENARLLGEKQMTFLKGWSETRPENAQFRAVLSASPWTCTSTLPPDIKDDAKVIFGGAPKPGEYPEGEVPRGDYDSNGWPQNRRNDALRLMAKAGAIHVNGDQHLGTTGQYGIDEFRDGPFWISTPATANLWPRRWFPNDKGGNWKEGMPRYTGDYIDGFGNKITMHAVNNMVDTEREPARLYDRAPGYAVISFDRDKDQVSLEAWHYWAGPQQAAPDNKPCPDWPVIIDNKTNKRVN</sequence>